<gene>
    <name evidence="3" type="ORF">FHR34_006793</name>
</gene>
<dbReference type="EMBL" id="JACHJV010000002">
    <property type="protein sequence ID" value="MBB4927698.1"/>
    <property type="molecule type" value="Genomic_DNA"/>
</dbReference>
<keyword evidence="4" id="KW-1185">Reference proteome</keyword>
<dbReference type="PRINTS" id="PR00385">
    <property type="entry name" value="P450"/>
</dbReference>
<dbReference type="Gene3D" id="1.10.630.10">
    <property type="entry name" value="Cytochrome P450"/>
    <property type="match status" value="1"/>
</dbReference>
<comment type="cofactor">
    <cofactor evidence="1">
        <name>heme</name>
        <dbReference type="ChEBI" id="CHEBI:30413"/>
    </cofactor>
</comment>
<dbReference type="SUPFAM" id="SSF48264">
    <property type="entry name" value="Cytochrome P450"/>
    <property type="match status" value="1"/>
</dbReference>
<evidence type="ECO:0000256" key="1">
    <source>
        <dbReference type="PIRSR" id="PIRSR602401-1"/>
    </source>
</evidence>
<dbReference type="PRINTS" id="PR00463">
    <property type="entry name" value="EP450I"/>
</dbReference>
<dbReference type="InterPro" id="IPR017972">
    <property type="entry name" value="Cyt_P450_CS"/>
</dbReference>
<proteinExistence type="inferred from homology"/>
<feature type="binding site" description="axial binding residue" evidence="1">
    <location>
        <position position="406"/>
    </location>
    <ligand>
        <name>heme</name>
        <dbReference type="ChEBI" id="CHEBI:30413"/>
    </ligand>
    <ligandPart>
        <name>Fe</name>
        <dbReference type="ChEBI" id="CHEBI:18248"/>
    </ligandPart>
</feature>
<dbReference type="GO" id="GO:0004497">
    <property type="term" value="F:monooxygenase activity"/>
    <property type="evidence" value="ECO:0007669"/>
    <property type="project" value="UniProtKB-KW"/>
</dbReference>
<accession>A0A7W7R9R5</accession>
<dbReference type="GO" id="GO:0020037">
    <property type="term" value="F:heme binding"/>
    <property type="evidence" value="ECO:0007669"/>
    <property type="project" value="InterPro"/>
</dbReference>
<dbReference type="RefSeq" id="WP_184944300.1">
    <property type="nucleotide sequence ID" value="NZ_JACHJV010000002.1"/>
</dbReference>
<keyword evidence="1 2" id="KW-0479">Metal-binding</keyword>
<keyword evidence="2" id="KW-0560">Oxidoreductase</keyword>
<name>A0A7W7R9R5_KITKI</name>
<keyword evidence="1 2" id="KW-0349">Heme</keyword>
<protein>
    <submittedName>
        <fullName evidence="3">Cytochrome P450</fullName>
    </submittedName>
</protein>
<evidence type="ECO:0000313" key="3">
    <source>
        <dbReference type="EMBL" id="MBB4927698.1"/>
    </source>
</evidence>
<dbReference type="PANTHER" id="PTHR24301">
    <property type="entry name" value="THROMBOXANE-A SYNTHASE"/>
    <property type="match status" value="1"/>
</dbReference>
<reference evidence="3 4" key="1">
    <citation type="submission" date="2020-08" db="EMBL/GenBank/DDBJ databases">
        <title>Sequencing the genomes of 1000 actinobacteria strains.</title>
        <authorList>
            <person name="Klenk H.-P."/>
        </authorList>
    </citation>
    <scope>NUCLEOTIDE SEQUENCE [LARGE SCALE GENOMIC DNA]</scope>
    <source>
        <strain evidence="3 4">DSM 41654</strain>
    </source>
</reference>
<comment type="similarity">
    <text evidence="2">Belongs to the cytochrome P450 family.</text>
</comment>
<dbReference type="InterPro" id="IPR001128">
    <property type="entry name" value="Cyt_P450"/>
</dbReference>
<dbReference type="GO" id="GO:0016705">
    <property type="term" value="F:oxidoreductase activity, acting on paired donors, with incorporation or reduction of molecular oxygen"/>
    <property type="evidence" value="ECO:0007669"/>
    <property type="project" value="InterPro"/>
</dbReference>
<organism evidence="3 4">
    <name type="scientific">Kitasatospora kifunensis</name>
    <name type="common">Streptomyces kifunensis</name>
    <dbReference type="NCBI Taxonomy" id="58351"/>
    <lineage>
        <taxon>Bacteria</taxon>
        <taxon>Bacillati</taxon>
        <taxon>Actinomycetota</taxon>
        <taxon>Actinomycetes</taxon>
        <taxon>Kitasatosporales</taxon>
        <taxon>Streptomycetaceae</taxon>
        <taxon>Kitasatospora</taxon>
    </lineage>
</organism>
<dbReference type="GO" id="GO:0005506">
    <property type="term" value="F:iron ion binding"/>
    <property type="evidence" value="ECO:0007669"/>
    <property type="project" value="InterPro"/>
</dbReference>
<dbReference type="InterPro" id="IPR002401">
    <property type="entry name" value="Cyt_P450_E_grp-I"/>
</dbReference>
<evidence type="ECO:0000313" key="4">
    <source>
        <dbReference type="Proteomes" id="UP000540506"/>
    </source>
</evidence>
<evidence type="ECO:0000256" key="2">
    <source>
        <dbReference type="RuleBase" id="RU000461"/>
    </source>
</evidence>
<keyword evidence="2" id="KW-0503">Monooxygenase</keyword>
<comment type="caution">
    <text evidence="3">The sequence shown here is derived from an EMBL/GenBank/DDBJ whole genome shotgun (WGS) entry which is preliminary data.</text>
</comment>
<sequence>MTAPVDAPLLDAPLRPVAGPRGVPLLGSLAAFGRDPLSFMVRLREEFGDFVTWRLGPRRCVLLSHPQHIAELLGAAERDFQPVDIGWAFHQVAGESVAVLRGEQWRRKRAVVQPVVRPHRVRGYAPTMASCTIAHADGWREGQRVDVQEEMAAITQQIVAQTLFGDSPHVQGSGLRQAMATVQREIAAEVRGGVGLFLPDWVRTPARRRVLAACSVIDQAINRFIRERRAQAAEPDGQDMLATLLAQRDEQGQPLSDAELRDEAVTLWIGGQETTATTLVWAWQELSGAPQVRARLTEEVQRVLAGRAPTYEDYDQLPYTRQVVREALRLYPPVWTLCVIARHDTSVGGIPVPAGTMVWASQWSVHRDPRWFTDPQAFRPERFAADAPDPAADHTWFPFGSGPRACFGARFAQVTAVLVLAALAQRFHLEIPPGRVTPRPGFLLQPAAPILATVREVRGG</sequence>
<dbReference type="PROSITE" id="PS00086">
    <property type="entry name" value="CYTOCHROME_P450"/>
    <property type="match status" value="1"/>
</dbReference>
<keyword evidence="1 2" id="KW-0408">Iron</keyword>
<dbReference type="Proteomes" id="UP000540506">
    <property type="component" value="Unassembled WGS sequence"/>
</dbReference>
<dbReference type="Pfam" id="PF00067">
    <property type="entry name" value="p450"/>
    <property type="match status" value="1"/>
</dbReference>
<dbReference type="PANTHER" id="PTHR24301:SF2">
    <property type="entry name" value="THROMBOXANE-A SYNTHASE"/>
    <property type="match status" value="1"/>
</dbReference>
<dbReference type="AlphaFoldDB" id="A0A7W7R9R5"/>
<dbReference type="InterPro" id="IPR036396">
    <property type="entry name" value="Cyt_P450_sf"/>
</dbReference>